<evidence type="ECO:0000256" key="2">
    <source>
        <dbReference type="ARBA" id="ARBA00022982"/>
    </source>
</evidence>
<dbReference type="Proteomes" id="UP000011531">
    <property type="component" value="Unassembled WGS sequence"/>
</dbReference>
<dbReference type="SUPFAM" id="SSF52833">
    <property type="entry name" value="Thioredoxin-like"/>
    <property type="match status" value="1"/>
</dbReference>
<dbReference type="InterPro" id="IPR036249">
    <property type="entry name" value="Thioredoxin-like_sf"/>
</dbReference>
<dbReference type="CDD" id="cd02972">
    <property type="entry name" value="DsbA_family"/>
    <property type="match status" value="1"/>
</dbReference>
<evidence type="ECO:0000313" key="5">
    <source>
        <dbReference type="Proteomes" id="UP000011531"/>
    </source>
</evidence>
<gene>
    <name evidence="4" type="ORF">C492_19574</name>
</gene>
<dbReference type="PROSITE" id="PS51257">
    <property type="entry name" value="PROKAR_LIPOPROTEIN"/>
    <property type="match status" value="1"/>
</dbReference>
<proteinExistence type="inferred from homology"/>
<dbReference type="InterPro" id="IPR006311">
    <property type="entry name" value="TAT_signal"/>
</dbReference>
<protein>
    <submittedName>
        <fullName evidence="4">DSBA oxidoreductase</fullName>
    </submittedName>
</protein>
<feature type="domain" description="Thioredoxin-like fold" evidence="3">
    <location>
        <begin position="53"/>
        <end position="213"/>
    </location>
</feature>
<name>L9WSC2_9EURY</name>
<evidence type="ECO:0000256" key="1">
    <source>
        <dbReference type="ARBA" id="ARBA00007787"/>
    </source>
</evidence>
<comment type="caution">
    <text evidence="4">The sequence shown here is derived from an EMBL/GenBank/DDBJ whole genome shotgun (WGS) entry which is preliminary data.</text>
</comment>
<dbReference type="InterPro" id="IPR012336">
    <property type="entry name" value="Thioredoxin-like_fold"/>
</dbReference>
<dbReference type="EMBL" id="AOIA01000158">
    <property type="protein sequence ID" value="ELY52365.1"/>
    <property type="molecule type" value="Genomic_DNA"/>
</dbReference>
<comment type="similarity">
    <text evidence="1">Belongs to the glutaredoxin family.</text>
</comment>
<dbReference type="Pfam" id="PF13462">
    <property type="entry name" value="Thioredoxin_4"/>
    <property type="match status" value="1"/>
</dbReference>
<keyword evidence="2" id="KW-0249">Electron transport</keyword>
<sequence>MNRRSVLTLTAAGASAALAGCAALFDASLPDALADVDPDPDQLPTPTIGSGGVSIDVYEDFACPHCRDFEADVVPELEERVLDPGTASYRHRDFVLPADENRSVPMANAARAVQAATGTDDEPTGQFFSYKRAVMEAGTPDDEELAAIAEETIGIDPSVVADALEENTYYPTLAAEWEAANGEGIDRTPTVVVDGESVEDPLDADGIVAAVEDAR</sequence>
<dbReference type="OrthoDB" id="15256at2157"/>
<evidence type="ECO:0000259" key="3">
    <source>
        <dbReference type="Pfam" id="PF13462"/>
    </source>
</evidence>
<keyword evidence="5" id="KW-1185">Reference proteome</keyword>
<dbReference type="PATRIC" id="fig|1227498.3.peg.3862"/>
<keyword evidence="2" id="KW-0813">Transport</keyword>
<evidence type="ECO:0000313" key="4">
    <source>
        <dbReference type="EMBL" id="ELY52365.1"/>
    </source>
</evidence>
<dbReference type="PROSITE" id="PS51318">
    <property type="entry name" value="TAT"/>
    <property type="match status" value="1"/>
</dbReference>
<dbReference type="Gene3D" id="3.40.30.10">
    <property type="entry name" value="Glutaredoxin"/>
    <property type="match status" value="1"/>
</dbReference>
<dbReference type="RefSeq" id="WP_008426582.1">
    <property type="nucleotide sequence ID" value="NZ_AOIA01000158.1"/>
</dbReference>
<dbReference type="STRING" id="1227498.C492_19574"/>
<dbReference type="AlphaFoldDB" id="L9WSC2"/>
<accession>L9WSC2</accession>
<organism evidence="4 5">
    <name type="scientific">Natronococcus jeotgali DSM 18795</name>
    <dbReference type="NCBI Taxonomy" id="1227498"/>
    <lineage>
        <taxon>Archaea</taxon>
        <taxon>Methanobacteriati</taxon>
        <taxon>Methanobacteriota</taxon>
        <taxon>Stenosarchaea group</taxon>
        <taxon>Halobacteria</taxon>
        <taxon>Halobacteriales</taxon>
        <taxon>Natrialbaceae</taxon>
        <taxon>Natronococcus</taxon>
    </lineage>
</organism>
<reference evidence="4 5" key="1">
    <citation type="journal article" date="2014" name="PLoS Genet.">
        <title>Phylogenetically driven sequencing of extremely halophilic archaea reveals strategies for static and dynamic osmo-response.</title>
        <authorList>
            <person name="Becker E.A."/>
            <person name="Seitzer P.M."/>
            <person name="Tritt A."/>
            <person name="Larsen D."/>
            <person name="Krusor M."/>
            <person name="Yao A.I."/>
            <person name="Wu D."/>
            <person name="Madern D."/>
            <person name="Eisen J.A."/>
            <person name="Darling A.E."/>
            <person name="Facciotti M.T."/>
        </authorList>
    </citation>
    <scope>NUCLEOTIDE SEQUENCE [LARGE SCALE GENOMIC DNA]</scope>
    <source>
        <strain evidence="4 5">DSM 18795</strain>
    </source>
</reference>